<name>A0ABU9RTC5_9BURK</name>
<sequence>MHPNEHVAQELAHIRAMILQLEHLLMENDGAKSTPVMSPGYWRARINGVRGTSGLPATLEDEAHALLDRLDALRGESGNRCQQAIVSARQPR</sequence>
<reference evidence="1 2" key="1">
    <citation type="submission" date="2024-01" db="EMBL/GenBank/DDBJ databases">
        <title>The diversity of rhizobia nodulating Mimosa spp. in eleven states of Brazil covering several biomes is determined by host plant, location, and edaphic factors.</title>
        <authorList>
            <person name="Rouws L."/>
            <person name="Barauna A."/>
            <person name="Beukes C."/>
            <person name="De Faria S.M."/>
            <person name="Gross E."/>
            <person name="Dos Reis Junior F.B."/>
            <person name="Simon M."/>
            <person name="Maluk M."/>
            <person name="Odee D.W."/>
            <person name="Kenicer G."/>
            <person name="Young J.P.W."/>
            <person name="Reis V.M."/>
            <person name="Zilli J."/>
            <person name="James E.K."/>
        </authorList>
    </citation>
    <scope>NUCLEOTIDE SEQUENCE [LARGE SCALE GENOMIC DNA]</scope>
    <source>
        <strain evidence="1 2">JPY167</strain>
    </source>
</reference>
<comment type="caution">
    <text evidence="1">The sequence shown here is derived from an EMBL/GenBank/DDBJ whole genome shotgun (WGS) entry which is preliminary data.</text>
</comment>
<evidence type="ECO:0000313" key="1">
    <source>
        <dbReference type="EMBL" id="MEM5423319.1"/>
    </source>
</evidence>
<protein>
    <submittedName>
        <fullName evidence="1">Uncharacterized protein</fullName>
    </submittedName>
</protein>
<accession>A0ABU9RTC5</accession>
<keyword evidence="2" id="KW-1185">Reference proteome</keyword>
<evidence type="ECO:0000313" key="2">
    <source>
        <dbReference type="Proteomes" id="UP001489897"/>
    </source>
</evidence>
<organism evidence="1 2">
    <name type="scientific">Paraburkholderia ferrariae</name>
    <dbReference type="NCBI Taxonomy" id="386056"/>
    <lineage>
        <taxon>Bacteria</taxon>
        <taxon>Pseudomonadati</taxon>
        <taxon>Pseudomonadota</taxon>
        <taxon>Betaproteobacteria</taxon>
        <taxon>Burkholderiales</taxon>
        <taxon>Burkholderiaceae</taxon>
        <taxon>Paraburkholderia</taxon>
    </lineage>
</organism>
<gene>
    <name evidence="1" type="ORF">VSR73_19880</name>
</gene>
<dbReference type="RefSeq" id="WP_342948016.1">
    <property type="nucleotide sequence ID" value="NZ_JAYMRV010000006.1"/>
</dbReference>
<dbReference type="EMBL" id="JAYMRV010000006">
    <property type="protein sequence ID" value="MEM5423319.1"/>
    <property type="molecule type" value="Genomic_DNA"/>
</dbReference>
<proteinExistence type="predicted"/>
<dbReference type="Proteomes" id="UP001489897">
    <property type="component" value="Unassembled WGS sequence"/>
</dbReference>